<evidence type="ECO:0000313" key="5">
    <source>
        <dbReference type="EMBL" id="OGJ10828.1"/>
    </source>
</evidence>
<reference evidence="5 6" key="1">
    <citation type="journal article" date="2016" name="Nat. Commun.">
        <title>Thousands of microbial genomes shed light on interconnected biogeochemical processes in an aquifer system.</title>
        <authorList>
            <person name="Anantharaman K."/>
            <person name="Brown C.T."/>
            <person name="Hug L.A."/>
            <person name="Sharon I."/>
            <person name="Castelle C.J."/>
            <person name="Probst A.J."/>
            <person name="Thomas B.C."/>
            <person name="Singh A."/>
            <person name="Wilkins M.J."/>
            <person name="Karaoz U."/>
            <person name="Brodie E.L."/>
            <person name="Williams K.H."/>
            <person name="Hubbard S.S."/>
            <person name="Banfield J.F."/>
        </authorList>
    </citation>
    <scope>NUCLEOTIDE SEQUENCE [LARGE SCALE GENOMIC DNA]</scope>
</reference>
<evidence type="ECO:0000259" key="4">
    <source>
        <dbReference type="Pfam" id="PF25023"/>
    </source>
</evidence>
<dbReference type="InterPro" id="IPR022385">
    <property type="entry name" value="Rhs_assc_core"/>
</dbReference>
<dbReference type="EMBL" id="MFWE01000002">
    <property type="protein sequence ID" value="OGJ10828.1"/>
    <property type="molecule type" value="Genomic_DNA"/>
</dbReference>
<feature type="compositionally biased region" description="Low complexity" evidence="2">
    <location>
        <begin position="144"/>
        <end position="166"/>
    </location>
</feature>
<evidence type="ECO:0000259" key="3">
    <source>
        <dbReference type="Pfam" id="PF08291"/>
    </source>
</evidence>
<accession>A0A1F6YWU1</accession>
<dbReference type="InterPro" id="IPR050708">
    <property type="entry name" value="T6SS_VgrG/RHS"/>
</dbReference>
<dbReference type="NCBIfam" id="TIGR03696">
    <property type="entry name" value="Rhs_assc_core"/>
    <property type="match status" value="1"/>
</dbReference>
<evidence type="ECO:0000256" key="2">
    <source>
        <dbReference type="SAM" id="MobiDB-lite"/>
    </source>
</evidence>
<dbReference type="InterPro" id="IPR056823">
    <property type="entry name" value="TEN-like_YD-shell"/>
</dbReference>
<dbReference type="InterPro" id="IPR013230">
    <property type="entry name" value="Peptidase_M15A_C"/>
</dbReference>
<dbReference type="Gene3D" id="2.180.10.10">
    <property type="entry name" value="RHS repeat-associated core"/>
    <property type="match status" value="1"/>
</dbReference>
<evidence type="ECO:0000256" key="1">
    <source>
        <dbReference type="ARBA" id="ARBA00022737"/>
    </source>
</evidence>
<dbReference type="InterPro" id="IPR009045">
    <property type="entry name" value="Zn_M74/Hedgehog-like"/>
</dbReference>
<feature type="domain" description="Peptidase M15A C-terminal" evidence="3">
    <location>
        <begin position="175"/>
        <end position="252"/>
    </location>
</feature>
<feature type="domain" description="Teneurin-like YD-shell" evidence="4">
    <location>
        <begin position="15"/>
        <end position="116"/>
    </location>
</feature>
<dbReference type="Gene3D" id="3.30.1380.10">
    <property type="match status" value="1"/>
</dbReference>
<dbReference type="PANTHER" id="PTHR32305">
    <property type="match status" value="1"/>
</dbReference>
<keyword evidence="1" id="KW-0677">Repeat</keyword>
<evidence type="ECO:0000313" key="6">
    <source>
        <dbReference type="Proteomes" id="UP000178975"/>
    </source>
</evidence>
<dbReference type="Pfam" id="PF25023">
    <property type="entry name" value="TEN_YD-shell"/>
    <property type="match status" value="1"/>
</dbReference>
<comment type="caution">
    <text evidence="5">The sequence shown here is derived from an EMBL/GenBank/DDBJ whole genome shotgun (WGS) entry which is preliminary data.</text>
</comment>
<protein>
    <submittedName>
        <fullName evidence="5">Uncharacterized protein</fullName>
    </submittedName>
</protein>
<proteinExistence type="predicted"/>
<dbReference type="AlphaFoldDB" id="A0A1F6YWU1"/>
<dbReference type="SUPFAM" id="SSF55166">
    <property type="entry name" value="Hedgehog/DD-peptidase"/>
    <property type="match status" value="1"/>
</dbReference>
<sequence>MDYNGTTTTVYHDHTDHLTGTGTITSSTPAEIQTLDYFAFGEQRINDKAGTFDEQIEYAGSEYDGNTSLNYMNARYYNGNQGRFISEDAMFWALPMELLVDPQQQNSYSYARNNPIVNRDPTGNLNISEAKNVINSFLSRLFNPQKSNTSTSTQPTQNNNNQNTKNGSVDYGQYNVTSPELRNRLDRFANDTNQNIIVTSGDRSIEGNKSIGGATASRHISGDAADIKVKGVSNEQLSYMANKSELFNTTIYYPATNLPKALAPHAHVDINPSNNNILRIYSPYMKDGLIVNSYKPLANPLLKNKQ</sequence>
<gene>
    <name evidence="5" type="ORF">A2456_02265</name>
</gene>
<dbReference type="PANTHER" id="PTHR32305:SF15">
    <property type="entry name" value="PROTEIN RHSA-RELATED"/>
    <property type="match status" value="1"/>
</dbReference>
<dbReference type="Pfam" id="PF08291">
    <property type="entry name" value="Peptidase_M15_3"/>
    <property type="match status" value="1"/>
</dbReference>
<name>A0A1F6YWU1_9BACT</name>
<feature type="region of interest" description="Disordered" evidence="2">
    <location>
        <begin position="144"/>
        <end position="174"/>
    </location>
</feature>
<organism evidence="5 6">
    <name type="scientific">Candidatus Nomurabacteria bacterium RIFOXYC2_FULL_36_19</name>
    <dbReference type="NCBI Taxonomy" id="1801806"/>
    <lineage>
        <taxon>Bacteria</taxon>
        <taxon>Candidatus Nomuraibacteriota</taxon>
    </lineage>
</organism>
<dbReference type="Proteomes" id="UP000178975">
    <property type="component" value="Unassembled WGS sequence"/>
</dbReference>